<evidence type="ECO:0000313" key="1">
    <source>
        <dbReference type="EMBL" id="MED6152506.1"/>
    </source>
</evidence>
<accession>A0ABU6TUF2</accession>
<organism evidence="1 2">
    <name type="scientific">Stylosanthes scabra</name>
    <dbReference type="NCBI Taxonomy" id="79078"/>
    <lineage>
        <taxon>Eukaryota</taxon>
        <taxon>Viridiplantae</taxon>
        <taxon>Streptophyta</taxon>
        <taxon>Embryophyta</taxon>
        <taxon>Tracheophyta</taxon>
        <taxon>Spermatophyta</taxon>
        <taxon>Magnoliopsida</taxon>
        <taxon>eudicotyledons</taxon>
        <taxon>Gunneridae</taxon>
        <taxon>Pentapetalae</taxon>
        <taxon>rosids</taxon>
        <taxon>fabids</taxon>
        <taxon>Fabales</taxon>
        <taxon>Fabaceae</taxon>
        <taxon>Papilionoideae</taxon>
        <taxon>50 kb inversion clade</taxon>
        <taxon>dalbergioids sensu lato</taxon>
        <taxon>Dalbergieae</taxon>
        <taxon>Pterocarpus clade</taxon>
        <taxon>Stylosanthes</taxon>
    </lineage>
</organism>
<comment type="caution">
    <text evidence="1">The sequence shown here is derived from an EMBL/GenBank/DDBJ whole genome shotgun (WGS) entry which is preliminary data.</text>
</comment>
<keyword evidence="2" id="KW-1185">Reference proteome</keyword>
<evidence type="ECO:0000313" key="2">
    <source>
        <dbReference type="Proteomes" id="UP001341840"/>
    </source>
</evidence>
<dbReference type="EMBL" id="JASCZI010092557">
    <property type="protein sequence ID" value="MED6152506.1"/>
    <property type="molecule type" value="Genomic_DNA"/>
</dbReference>
<name>A0ABU6TUF2_9FABA</name>
<gene>
    <name evidence="1" type="ORF">PIB30_092771</name>
</gene>
<protein>
    <submittedName>
        <fullName evidence="1">Uncharacterized protein</fullName>
    </submittedName>
</protein>
<sequence length="131" mass="13293">MQGDECNDFGRPCANLGTQALVRVCASVCVGAQALKTSAWALVGECIWGRKMLGAQVLKTGAWALGVCFGCAGSVCGHPGASFGCLGVSVVVQEGGVGVLGALGAGFGRPGAQLFSCTFKRFFGTQINCQL</sequence>
<dbReference type="Proteomes" id="UP001341840">
    <property type="component" value="Unassembled WGS sequence"/>
</dbReference>
<reference evidence="1 2" key="1">
    <citation type="journal article" date="2023" name="Plants (Basel)">
        <title>Bridging the Gap: Combining Genomics and Transcriptomics Approaches to Understand Stylosanthes scabra, an Orphan Legume from the Brazilian Caatinga.</title>
        <authorList>
            <person name="Ferreira-Neto J.R.C."/>
            <person name="da Silva M.D."/>
            <person name="Binneck E."/>
            <person name="de Melo N.F."/>
            <person name="da Silva R.H."/>
            <person name="de Melo A.L.T.M."/>
            <person name="Pandolfi V."/>
            <person name="Bustamante F.O."/>
            <person name="Brasileiro-Vidal A.C."/>
            <person name="Benko-Iseppon A.M."/>
        </authorList>
    </citation>
    <scope>NUCLEOTIDE SEQUENCE [LARGE SCALE GENOMIC DNA]</scope>
    <source>
        <tissue evidence="1">Leaves</tissue>
    </source>
</reference>
<proteinExistence type="predicted"/>